<keyword evidence="4" id="KW-1185">Reference proteome</keyword>
<gene>
    <name evidence="3" type="ORF">HZS54_23570</name>
</gene>
<evidence type="ECO:0000256" key="1">
    <source>
        <dbReference type="SAM" id="MobiDB-lite"/>
    </source>
</evidence>
<dbReference type="AlphaFoldDB" id="A0A7D5PA14"/>
<sequence length="102" mass="11124">MTVTRDWTVTNAYEDDSPSHAVVRSVAAATGRTVVDLDPLYETVDTDALDELFEGSARARVSFRYAGCEVTVTQLHIVVRPDDRDGSTEADGDRSGSREQSS</sequence>
<accession>A0A7D5PA14</accession>
<dbReference type="KEGG" id="hpel:HZS54_23570"/>
<feature type="region of interest" description="Disordered" evidence="1">
    <location>
        <begin position="79"/>
        <end position="102"/>
    </location>
</feature>
<dbReference type="GeneID" id="56085637"/>
<evidence type="ECO:0000259" key="2">
    <source>
        <dbReference type="Pfam" id="PF18545"/>
    </source>
</evidence>
<feature type="domain" description="Halobacterial output" evidence="2">
    <location>
        <begin position="14"/>
        <end position="78"/>
    </location>
</feature>
<reference evidence="3 4" key="1">
    <citation type="submission" date="2020-07" db="EMBL/GenBank/DDBJ databases">
        <title>Halosimplex litoreum sp. nov. and Halosimplex rubrum sp. nov., isolated from different salt environments.</title>
        <authorList>
            <person name="Cui H."/>
        </authorList>
    </citation>
    <scope>NUCLEOTIDE SEQUENCE [LARGE SCALE GENOMIC DNA]</scope>
    <source>
        <strain evidence="3 4">R2</strain>
    </source>
</reference>
<proteinExistence type="predicted"/>
<dbReference type="EMBL" id="CP058909">
    <property type="protein sequence ID" value="QLH84437.1"/>
    <property type="molecule type" value="Genomic_DNA"/>
</dbReference>
<dbReference type="RefSeq" id="WP_179919520.1">
    <property type="nucleotide sequence ID" value="NZ_CP058909.1"/>
</dbReference>
<dbReference type="OrthoDB" id="242836at2157"/>
<name>A0A7D5PA14_9EURY</name>
<protein>
    <recommendedName>
        <fullName evidence="2">Halobacterial output domain-containing protein</fullName>
    </recommendedName>
</protein>
<organism evidence="3 4">
    <name type="scientific">Halosimplex pelagicum</name>
    <dbReference type="NCBI Taxonomy" id="869886"/>
    <lineage>
        <taxon>Archaea</taxon>
        <taxon>Methanobacteriati</taxon>
        <taxon>Methanobacteriota</taxon>
        <taxon>Stenosarchaea group</taxon>
        <taxon>Halobacteria</taxon>
        <taxon>Halobacteriales</taxon>
        <taxon>Haloarculaceae</taxon>
        <taxon>Halosimplex</taxon>
    </lineage>
</organism>
<evidence type="ECO:0000313" key="4">
    <source>
        <dbReference type="Proteomes" id="UP000509346"/>
    </source>
</evidence>
<evidence type="ECO:0000313" key="3">
    <source>
        <dbReference type="EMBL" id="QLH84437.1"/>
    </source>
</evidence>
<dbReference type="Pfam" id="PF18545">
    <property type="entry name" value="HalOD1"/>
    <property type="match status" value="1"/>
</dbReference>
<dbReference type="Proteomes" id="UP000509346">
    <property type="component" value="Chromosome"/>
</dbReference>
<dbReference type="InterPro" id="IPR040624">
    <property type="entry name" value="HalOD1"/>
</dbReference>